<comment type="caution">
    <text evidence="7">The sequence shown here is derived from an EMBL/GenBank/DDBJ whole genome shotgun (WGS) entry which is preliminary data.</text>
</comment>
<proteinExistence type="inferred from homology"/>
<organism evidence="7 8">
    <name type="scientific">Methylobacterium crusticola</name>
    <dbReference type="NCBI Taxonomy" id="1697972"/>
    <lineage>
        <taxon>Bacteria</taxon>
        <taxon>Pseudomonadati</taxon>
        <taxon>Pseudomonadota</taxon>
        <taxon>Alphaproteobacteria</taxon>
        <taxon>Hyphomicrobiales</taxon>
        <taxon>Methylobacteriaceae</taxon>
        <taxon>Methylobacterium</taxon>
    </lineage>
</organism>
<dbReference type="RefSeq" id="WP_128563327.1">
    <property type="nucleotide sequence ID" value="NZ_BPQH01000018.1"/>
</dbReference>
<evidence type="ECO:0000256" key="1">
    <source>
        <dbReference type="ARBA" id="ARBA00005417"/>
    </source>
</evidence>
<dbReference type="PROSITE" id="PS50893">
    <property type="entry name" value="ABC_TRANSPORTER_2"/>
    <property type="match status" value="1"/>
</dbReference>
<comment type="similarity">
    <text evidence="1">Belongs to the ABC transporter superfamily.</text>
</comment>
<dbReference type="GO" id="GO:0005524">
    <property type="term" value="F:ATP binding"/>
    <property type="evidence" value="ECO:0007669"/>
    <property type="project" value="UniProtKB-KW"/>
</dbReference>
<reference evidence="7" key="2">
    <citation type="submission" date="2021-08" db="EMBL/GenBank/DDBJ databases">
        <authorList>
            <person name="Tani A."/>
            <person name="Ola A."/>
            <person name="Ogura Y."/>
            <person name="Katsura K."/>
            <person name="Hayashi T."/>
        </authorList>
    </citation>
    <scope>NUCLEOTIDE SEQUENCE</scope>
    <source>
        <strain evidence="7">KCTC 52305</strain>
    </source>
</reference>
<sequence>MSALPDTRPPPAAAPAPALALLEVEDLHAFYGKSHILQGVSFRVGEGEIVSMLGRNGVGRSTTLKAIMGDVAPRGTIRFKGRPIAGLRPYAVARRGLGYVPEERAIFPKLTVRQNLALGEKGGARSSRWAYADIFRLFPRLEERIDTPGGVLSGGEQQMLTICRTLMGDPDLIMIDEPTEGLSPQMVTRVGDMIAEIAARGVAVLLVEQKLTIALKLSQRLYVMGHGHVVFEGTPDALLANEAVRREWLEV</sequence>
<keyword evidence="2" id="KW-0813">Transport</keyword>
<dbReference type="InterPro" id="IPR027417">
    <property type="entry name" value="P-loop_NTPase"/>
</dbReference>
<protein>
    <submittedName>
        <fullName evidence="7">High-affinity branched-chain amino acid transport ATP-binding protein LivF</fullName>
    </submittedName>
</protein>
<name>A0ABQ4R609_9HYPH</name>
<dbReference type="InterPro" id="IPR003593">
    <property type="entry name" value="AAA+_ATPase"/>
</dbReference>
<dbReference type="InterPro" id="IPR052156">
    <property type="entry name" value="BCAA_Transport_ATP-bd_LivF"/>
</dbReference>
<dbReference type="PANTHER" id="PTHR43820">
    <property type="entry name" value="HIGH-AFFINITY BRANCHED-CHAIN AMINO ACID TRANSPORT ATP-BINDING PROTEIN LIVF"/>
    <property type="match status" value="1"/>
</dbReference>
<dbReference type="SUPFAM" id="SSF52540">
    <property type="entry name" value="P-loop containing nucleoside triphosphate hydrolases"/>
    <property type="match status" value="1"/>
</dbReference>
<keyword evidence="5" id="KW-0029">Amino-acid transport</keyword>
<dbReference type="EMBL" id="BPQH01000018">
    <property type="protein sequence ID" value="GJD52360.1"/>
    <property type="molecule type" value="Genomic_DNA"/>
</dbReference>
<dbReference type="InterPro" id="IPR017871">
    <property type="entry name" value="ABC_transporter-like_CS"/>
</dbReference>
<dbReference type="SMART" id="SM00382">
    <property type="entry name" value="AAA"/>
    <property type="match status" value="1"/>
</dbReference>
<evidence type="ECO:0000256" key="2">
    <source>
        <dbReference type="ARBA" id="ARBA00022448"/>
    </source>
</evidence>
<evidence type="ECO:0000256" key="3">
    <source>
        <dbReference type="ARBA" id="ARBA00022741"/>
    </source>
</evidence>
<dbReference type="CDD" id="cd03224">
    <property type="entry name" value="ABC_TM1139_LivF_branched"/>
    <property type="match status" value="1"/>
</dbReference>
<evidence type="ECO:0000256" key="5">
    <source>
        <dbReference type="ARBA" id="ARBA00022970"/>
    </source>
</evidence>
<dbReference type="Gene3D" id="3.40.50.300">
    <property type="entry name" value="P-loop containing nucleotide triphosphate hydrolases"/>
    <property type="match status" value="1"/>
</dbReference>
<evidence type="ECO:0000313" key="7">
    <source>
        <dbReference type="EMBL" id="GJD52360.1"/>
    </source>
</evidence>
<keyword evidence="8" id="KW-1185">Reference proteome</keyword>
<reference evidence="7" key="1">
    <citation type="journal article" date="2021" name="Front. Microbiol.">
        <title>Comprehensive Comparative Genomics and Phenotyping of Methylobacterium Species.</title>
        <authorList>
            <person name="Alessa O."/>
            <person name="Ogura Y."/>
            <person name="Fujitani Y."/>
            <person name="Takami H."/>
            <person name="Hayashi T."/>
            <person name="Sahin N."/>
            <person name="Tani A."/>
        </authorList>
    </citation>
    <scope>NUCLEOTIDE SEQUENCE</scope>
    <source>
        <strain evidence="7">KCTC 52305</strain>
    </source>
</reference>
<keyword evidence="4 7" id="KW-0067">ATP-binding</keyword>
<dbReference type="Pfam" id="PF00005">
    <property type="entry name" value="ABC_tran"/>
    <property type="match status" value="1"/>
</dbReference>
<dbReference type="PROSITE" id="PS00211">
    <property type="entry name" value="ABC_TRANSPORTER_1"/>
    <property type="match status" value="1"/>
</dbReference>
<evidence type="ECO:0000256" key="4">
    <source>
        <dbReference type="ARBA" id="ARBA00022840"/>
    </source>
</evidence>
<feature type="domain" description="ABC transporter" evidence="6">
    <location>
        <begin position="22"/>
        <end position="251"/>
    </location>
</feature>
<dbReference type="InterPro" id="IPR003439">
    <property type="entry name" value="ABC_transporter-like_ATP-bd"/>
</dbReference>
<gene>
    <name evidence="7" type="primary">livF_23</name>
    <name evidence="7" type="ORF">OPKNFCMD_5125</name>
</gene>
<evidence type="ECO:0000313" key="8">
    <source>
        <dbReference type="Proteomes" id="UP001055167"/>
    </source>
</evidence>
<dbReference type="PANTHER" id="PTHR43820:SF2">
    <property type="entry name" value="ABC TRANSPORTER ATP-BINDING PROTEIN"/>
    <property type="match status" value="1"/>
</dbReference>
<accession>A0ABQ4R609</accession>
<dbReference type="Proteomes" id="UP001055167">
    <property type="component" value="Unassembled WGS sequence"/>
</dbReference>
<evidence type="ECO:0000259" key="6">
    <source>
        <dbReference type="PROSITE" id="PS50893"/>
    </source>
</evidence>
<keyword evidence="3" id="KW-0547">Nucleotide-binding</keyword>